<protein>
    <submittedName>
        <fullName evidence="4">Por secretion system C-terminal sorting domain-containing protein</fullName>
    </submittedName>
</protein>
<dbReference type="RefSeq" id="WP_093244353.1">
    <property type="nucleotide sequence ID" value="NZ_FNQF01000006.1"/>
</dbReference>
<dbReference type="STRING" id="908615.SAMN05421540_106166"/>
<dbReference type="SUPFAM" id="SSF69318">
    <property type="entry name" value="Integrin alpha N-terminal domain"/>
    <property type="match status" value="1"/>
</dbReference>
<evidence type="ECO:0000259" key="2">
    <source>
        <dbReference type="Pfam" id="PF18962"/>
    </source>
</evidence>
<gene>
    <name evidence="4" type="ORF">SAMN05421540_106166</name>
</gene>
<dbReference type="SUPFAM" id="SSF49265">
    <property type="entry name" value="Fibronectin type III"/>
    <property type="match status" value="1"/>
</dbReference>
<dbReference type="Pfam" id="PF18962">
    <property type="entry name" value="Por_Secre_tail"/>
    <property type="match status" value="1"/>
</dbReference>
<dbReference type="InterPro" id="IPR028994">
    <property type="entry name" value="Integrin_alpha_N"/>
</dbReference>
<reference evidence="4 5" key="1">
    <citation type="submission" date="2016-10" db="EMBL/GenBank/DDBJ databases">
        <authorList>
            <person name="de Groot N.N."/>
        </authorList>
    </citation>
    <scope>NUCLEOTIDE SEQUENCE [LARGE SCALE GENOMIC DNA]</scope>
    <source>
        <strain evidence="4 5">DSM 23581</strain>
    </source>
</reference>
<dbReference type="CDD" id="cd00063">
    <property type="entry name" value="FN3"/>
    <property type="match status" value="1"/>
</dbReference>
<dbReference type="InterPro" id="IPR013517">
    <property type="entry name" value="FG-GAP"/>
</dbReference>
<name>A0A1H4BUC6_9FLAO</name>
<dbReference type="NCBIfam" id="TIGR04183">
    <property type="entry name" value="Por_Secre_tail"/>
    <property type="match status" value="1"/>
</dbReference>
<dbReference type="InterPro" id="IPR036116">
    <property type="entry name" value="FN3_sf"/>
</dbReference>
<dbReference type="EMBL" id="FNQF01000006">
    <property type="protein sequence ID" value="SEA51775.1"/>
    <property type="molecule type" value="Genomic_DNA"/>
</dbReference>
<sequence>MEKITLLATLMFTSIMTAQFFEDFSTHEGVANGTSFWIGQDEMQYQNLITVGFDINYNYLSKLYEYQDGQFQEVAHQIKALGHASADVLDANQDGLMDFVLTGTDENASYTYLYTKQADGSFQENLLPIQGVETGNLKVGDVNQDGIDDFVISGMTDNSDFITVLYYGDGNGGFTESDFSFFGNTYGDIVFFDANNDGFTDILISGYSNNYVPETKLYLNNGNDNFTEKTDSGLANVYFAGLSTGDFDNDGYLDVLISGMNEDYEVFTAVYKNDGTAVYTKQDDIELQQVYFGTADFVDFNNDGQLDIFLTGTDSNNELYAKLYQNNNNNYSTNLHLSNVFKDTYISRVRWSDFDNDGDMDVVVNGLDTNMNVFTTIYKNNFADNFCTPTFENSALGQAITQVSFENINNNSSADSELIYEDFTSQSTPLQKSATYTISVSGVSNDYPSDIMMFIDYNQNNSFDDLDESYYLGRIDPTDLTSTNILSTEVTIPENAITGSTKLRVIKATNTEALNNPNAPNVITSACNSTLLAGQTEDYTVIIRNSPNCPLPSNLEAEQLSIGEIFVSWTAPDDINFTNYYWSVVVEGNQPLDNNIIKQGVLLNDINSLIINDLYPDRYDFYIITNCSSDINDSAMLTFEVETLSNKDFLKLSDINIYPNPVENKLNIQGLESLELERLSVYNMMGQQLLESASAETLNVDQLSGGAYILEITTKENKSYTEKFIKK</sequence>
<keyword evidence="5" id="KW-1185">Reference proteome</keyword>
<dbReference type="PANTHER" id="PTHR44103:SF1">
    <property type="entry name" value="PROPROTEIN CONVERTASE P"/>
    <property type="match status" value="1"/>
</dbReference>
<organism evidence="4 5">
    <name type="scientific">Psychroflexus halocasei</name>
    <dbReference type="NCBI Taxonomy" id="908615"/>
    <lineage>
        <taxon>Bacteria</taxon>
        <taxon>Pseudomonadati</taxon>
        <taxon>Bacteroidota</taxon>
        <taxon>Flavobacteriia</taxon>
        <taxon>Flavobacteriales</taxon>
        <taxon>Flavobacteriaceae</taxon>
        <taxon>Psychroflexus</taxon>
    </lineage>
</organism>
<dbReference type="PANTHER" id="PTHR44103">
    <property type="entry name" value="PROPROTEIN CONVERTASE P"/>
    <property type="match status" value="1"/>
</dbReference>
<evidence type="ECO:0000313" key="4">
    <source>
        <dbReference type="EMBL" id="SEA51775.1"/>
    </source>
</evidence>
<evidence type="ECO:0000256" key="1">
    <source>
        <dbReference type="ARBA" id="ARBA00022729"/>
    </source>
</evidence>
<dbReference type="Pfam" id="PF13517">
    <property type="entry name" value="FG-GAP_3"/>
    <property type="match status" value="3"/>
</dbReference>
<accession>A0A1H4BUC6</accession>
<dbReference type="InterPro" id="IPR026444">
    <property type="entry name" value="Secre_tail"/>
</dbReference>
<dbReference type="InterPro" id="IPR003961">
    <property type="entry name" value="FN3_dom"/>
</dbReference>
<feature type="domain" description="GEVED" evidence="3">
    <location>
        <begin position="452"/>
        <end position="541"/>
    </location>
</feature>
<proteinExistence type="predicted"/>
<dbReference type="Gene3D" id="2.130.10.130">
    <property type="entry name" value="Integrin alpha, N-terminal"/>
    <property type="match status" value="1"/>
</dbReference>
<dbReference type="Proteomes" id="UP000198820">
    <property type="component" value="Unassembled WGS sequence"/>
</dbReference>
<evidence type="ECO:0000313" key="5">
    <source>
        <dbReference type="Proteomes" id="UP000198820"/>
    </source>
</evidence>
<dbReference type="InterPro" id="IPR045474">
    <property type="entry name" value="GEVED"/>
</dbReference>
<evidence type="ECO:0000259" key="3">
    <source>
        <dbReference type="Pfam" id="PF20009"/>
    </source>
</evidence>
<dbReference type="AlphaFoldDB" id="A0A1H4BUC6"/>
<keyword evidence="1" id="KW-0732">Signal</keyword>
<feature type="domain" description="Secretion system C-terminal sorting" evidence="2">
    <location>
        <begin position="657"/>
        <end position="725"/>
    </location>
</feature>
<dbReference type="Pfam" id="PF20009">
    <property type="entry name" value="GEVED"/>
    <property type="match status" value="1"/>
</dbReference>